<keyword evidence="4" id="KW-0479">Metal-binding</keyword>
<comment type="function">
    <text evidence="1">Acts as a defensive agent. Recognizes blood group fucosylated oligosaccharides including A, B, H and Lewis B-type antigens. Does not recognize Lewis A antigen and has low affinity for monovalent haptens.</text>
</comment>
<dbReference type="GO" id="GO:0042806">
    <property type="term" value="F:fucose binding"/>
    <property type="evidence" value="ECO:0007669"/>
    <property type="project" value="UniProtKB-ARBA"/>
</dbReference>
<dbReference type="AlphaFoldDB" id="A0A1I8J481"/>
<keyword evidence="6" id="KW-0106">Calcium</keyword>
<evidence type="ECO:0000256" key="1">
    <source>
        <dbReference type="ARBA" id="ARBA00002219"/>
    </source>
</evidence>
<comment type="similarity">
    <text evidence="2">Belongs to the fucolectin family.</text>
</comment>
<evidence type="ECO:0000256" key="3">
    <source>
        <dbReference type="ARBA" id="ARBA00011233"/>
    </source>
</evidence>
<keyword evidence="7" id="KW-1015">Disulfide bond</keyword>
<feature type="domain" description="Fucolectin tachylectin-4 pentraxin-1" evidence="8">
    <location>
        <begin position="74"/>
        <end position="233"/>
    </location>
</feature>
<proteinExistence type="inferred from homology"/>
<keyword evidence="5" id="KW-0430">Lectin</keyword>
<dbReference type="SUPFAM" id="SSF49785">
    <property type="entry name" value="Galactose-binding domain-like"/>
    <property type="match status" value="1"/>
</dbReference>
<dbReference type="GO" id="GO:0010185">
    <property type="term" value="P:regulation of cellular defense response"/>
    <property type="evidence" value="ECO:0007669"/>
    <property type="project" value="UniProtKB-ARBA"/>
</dbReference>
<dbReference type="Proteomes" id="UP000095280">
    <property type="component" value="Unplaced"/>
</dbReference>
<protein>
    <submittedName>
        <fullName evidence="10">FTP domain-containing protein</fullName>
    </submittedName>
</protein>
<dbReference type="WBParaSite" id="maker-uti_cns_0045902-snap-gene-1.16-mRNA-1">
    <property type="protein sequence ID" value="maker-uti_cns_0045902-snap-gene-1.16-mRNA-1"/>
    <property type="gene ID" value="maker-uti_cns_0045902-snap-gene-1.16"/>
</dbReference>
<dbReference type="PANTHER" id="PTHR45713:SF6">
    <property type="entry name" value="F5_8 TYPE C DOMAIN-CONTAINING PROTEIN"/>
    <property type="match status" value="1"/>
</dbReference>
<evidence type="ECO:0000256" key="4">
    <source>
        <dbReference type="ARBA" id="ARBA00022723"/>
    </source>
</evidence>
<dbReference type="InterPro" id="IPR051941">
    <property type="entry name" value="BG_Antigen-Binding_Lectin"/>
</dbReference>
<dbReference type="PANTHER" id="PTHR45713">
    <property type="entry name" value="FTP DOMAIN-CONTAINING PROTEIN"/>
    <property type="match status" value="1"/>
</dbReference>
<dbReference type="Gene3D" id="2.60.120.260">
    <property type="entry name" value="Galactose-binding domain-like"/>
    <property type="match status" value="1"/>
</dbReference>
<evidence type="ECO:0000256" key="5">
    <source>
        <dbReference type="ARBA" id="ARBA00022734"/>
    </source>
</evidence>
<dbReference type="InterPro" id="IPR008979">
    <property type="entry name" value="Galactose-bd-like_sf"/>
</dbReference>
<organism evidence="9 10">
    <name type="scientific">Macrostomum lignano</name>
    <dbReference type="NCBI Taxonomy" id="282301"/>
    <lineage>
        <taxon>Eukaryota</taxon>
        <taxon>Metazoa</taxon>
        <taxon>Spiralia</taxon>
        <taxon>Lophotrochozoa</taxon>
        <taxon>Platyhelminthes</taxon>
        <taxon>Rhabditophora</taxon>
        <taxon>Macrostomorpha</taxon>
        <taxon>Macrostomida</taxon>
        <taxon>Macrostomidae</taxon>
        <taxon>Macrostomum</taxon>
    </lineage>
</organism>
<evidence type="ECO:0000313" key="10">
    <source>
        <dbReference type="WBParaSite" id="maker-uti_cns_0045902-snap-gene-1.16-mRNA-1"/>
    </source>
</evidence>
<evidence type="ECO:0000259" key="8">
    <source>
        <dbReference type="SMART" id="SM00607"/>
    </source>
</evidence>
<accession>A0A1I8J481</accession>
<dbReference type="Pfam" id="PF22633">
    <property type="entry name" value="F5_F8_type_C_2"/>
    <property type="match status" value="1"/>
</dbReference>
<evidence type="ECO:0000256" key="2">
    <source>
        <dbReference type="ARBA" id="ARBA00010147"/>
    </source>
</evidence>
<evidence type="ECO:0000313" key="9">
    <source>
        <dbReference type="Proteomes" id="UP000095280"/>
    </source>
</evidence>
<evidence type="ECO:0000256" key="7">
    <source>
        <dbReference type="ARBA" id="ARBA00023157"/>
    </source>
</evidence>
<name>A0A1I8J481_9PLAT</name>
<comment type="subunit">
    <text evidence="3">Homotrimer.</text>
</comment>
<dbReference type="GO" id="GO:0046872">
    <property type="term" value="F:metal ion binding"/>
    <property type="evidence" value="ECO:0007669"/>
    <property type="project" value="UniProtKB-KW"/>
</dbReference>
<dbReference type="GO" id="GO:0001868">
    <property type="term" value="P:regulation of complement activation, lectin pathway"/>
    <property type="evidence" value="ECO:0007669"/>
    <property type="project" value="UniProtKB-ARBA"/>
</dbReference>
<dbReference type="SMART" id="SM00607">
    <property type="entry name" value="FTP"/>
    <property type="match status" value="1"/>
</dbReference>
<sequence length="312" mass="34629">LLWRRKQTGGKMRNEGNMLIRSPASSFPDFAWMQEDLIAFAAIDCQIRRLMAAPPCMEVTLLFAVLCVAVCSADLQVQQLPKNMQAKLSTKWTPSENANLGNNGNTSGTYYSGSQCVHAAGDDTLPWWMLDMQTVRLLSSVRIWNRLDCCSGKFSNVTFGVSAFESVWSSFNSSLIDECYRYTGVPAHTENPLSFTCSRPVAGRYLTLERTPASPVYFHFCEIDVYVFTKSAPHRFLDAQPIFSTAAAAPLMEVLSIRSLIECSLRCGDHPTCLYAMHFRTGSCRFFLSPTVPLSLRDGFIAESGSFVGLVG</sequence>
<reference evidence="10" key="1">
    <citation type="submission" date="2016-11" db="UniProtKB">
        <authorList>
            <consortium name="WormBaseParasite"/>
        </authorList>
    </citation>
    <scope>IDENTIFICATION</scope>
</reference>
<dbReference type="InterPro" id="IPR006585">
    <property type="entry name" value="FTP1"/>
</dbReference>
<keyword evidence="9" id="KW-1185">Reference proteome</keyword>
<evidence type="ECO:0000256" key="6">
    <source>
        <dbReference type="ARBA" id="ARBA00022837"/>
    </source>
</evidence>